<gene>
    <name evidence="1" type="ORF">DP202_08215</name>
</gene>
<dbReference type="EMBL" id="QMDH01000010">
    <property type="protein sequence ID" value="RAZ69053.1"/>
    <property type="molecule type" value="Genomic_DNA"/>
</dbReference>
<dbReference type="Proteomes" id="UP000251576">
    <property type="component" value="Unassembled WGS sequence"/>
</dbReference>
<dbReference type="AlphaFoldDB" id="A0A330GC63"/>
<name>A0A330GC63_ENTCL</name>
<organism evidence="1 2">
    <name type="scientific">Enterobacter cloacae</name>
    <dbReference type="NCBI Taxonomy" id="550"/>
    <lineage>
        <taxon>Bacteria</taxon>
        <taxon>Pseudomonadati</taxon>
        <taxon>Pseudomonadota</taxon>
        <taxon>Gammaproteobacteria</taxon>
        <taxon>Enterobacterales</taxon>
        <taxon>Enterobacteriaceae</taxon>
        <taxon>Enterobacter</taxon>
        <taxon>Enterobacter cloacae complex</taxon>
    </lineage>
</organism>
<comment type="caution">
    <text evidence="1">The sequence shown here is derived from an EMBL/GenBank/DDBJ whole genome shotgun (WGS) entry which is preliminary data.</text>
</comment>
<evidence type="ECO:0000313" key="1">
    <source>
        <dbReference type="EMBL" id="RAZ69053.1"/>
    </source>
</evidence>
<reference evidence="1 2" key="1">
    <citation type="submission" date="2018-06" db="EMBL/GenBank/DDBJ databases">
        <title>ACT-28, a chromosomally-encoded AmpC with carbapenemase activity from Enterobacter kobei.</title>
        <authorList>
            <person name="Jousset A.B."/>
            <person name="Oueslati S."/>
            <person name="Bernabeu S."/>
            <person name="Takissian J."/>
            <person name="Creton E."/>
            <person name="Vogel A."/>
            <person name="Cotellon G."/>
            <person name="Bonnin R.A."/>
            <person name="Dortet L."/>
            <person name="Naas T."/>
        </authorList>
    </citation>
    <scope>NUCLEOTIDE SEQUENCE [LARGE SCALE GENOMIC DNA]</scope>
    <source>
        <strain evidence="1 2">99B3</strain>
    </source>
</reference>
<accession>A0A330GC63</accession>
<evidence type="ECO:0000313" key="2">
    <source>
        <dbReference type="Proteomes" id="UP000251576"/>
    </source>
</evidence>
<proteinExistence type="predicted"/>
<sequence length="63" mass="7289">MLPQPLTGRMDGVGEVFRTNLKVPGTAHPLKFLRTVIFLKIKRDGNEKFLWQDHPNRQLTLMS</sequence>
<protein>
    <submittedName>
        <fullName evidence="1">Terminase</fullName>
    </submittedName>
</protein>